<dbReference type="Proteomes" id="UP001501000">
    <property type="component" value="Unassembled WGS sequence"/>
</dbReference>
<feature type="domain" description="DUF6892" evidence="1">
    <location>
        <begin position="17"/>
        <end position="57"/>
    </location>
</feature>
<evidence type="ECO:0000259" key="1">
    <source>
        <dbReference type="Pfam" id="PF21832"/>
    </source>
</evidence>
<protein>
    <recommendedName>
        <fullName evidence="1">DUF6892 domain-containing protein</fullName>
    </recommendedName>
</protein>
<evidence type="ECO:0000313" key="3">
    <source>
        <dbReference type="Proteomes" id="UP001501000"/>
    </source>
</evidence>
<keyword evidence="3" id="KW-1185">Reference proteome</keyword>
<organism evidence="2 3">
    <name type="scientific">Streptomyces gulbargensis</name>
    <dbReference type="NCBI Taxonomy" id="364901"/>
    <lineage>
        <taxon>Bacteria</taxon>
        <taxon>Bacillati</taxon>
        <taxon>Actinomycetota</taxon>
        <taxon>Actinomycetes</taxon>
        <taxon>Kitasatosporales</taxon>
        <taxon>Streptomycetaceae</taxon>
        <taxon>Streptomyces</taxon>
    </lineage>
</organism>
<evidence type="ECO:0000313" key="2">
    <source>
        <dbReference type="EMBL" id="GAA3897755.1"/>
    </source>
</evidence>
<dbReference type="EMBL" id="BAABAJ010000001">
    <property type="protein sequence ID" value="GAA3897755.1"/>
    <property type="molecule type" value="Genomic_DNA"/>
</dbReference>
<accession>A0ABP7LA01</accession>
<gene>
    <name evidence="2" type="ORF">GCM10022244_05090</name>
</gene>
<dbReference type="Pfam" id="PF21832">
    <property type="entry name" value="DUF6892"/>
    <property type="match status" value="1"/>
</dbReference>
<sequence>MLRRRGGRLPALRPGPWDGEDELFDVRSLDDLDLLPDLREVTFVEDGVLAVPDVFAARLDTDRVPAVRPECAPSPPR</sequence>
<dbReference type="InterPro" id="IPR054187">
    <property type="entry name" value="DUF6892"/>
</dbReference>
<reference evidence="3" key="1">
    <citation type="journal article" date="2019" name="Int. J. Syst. Evol. Microbiol.">
        <title>The Global Catalogue of Microorganisms (GCM) 10K type strain sequencing project: providing services to taxonomists for standard genome sequencing and annotation.</title>
        <authorList>
            <consortium name="The Broad Institute Genomics Platform"/>
            <consortium name="The Broad Institute Genome Sequencing Center for Infectious Disease"/>
            <person name="Wu L."/>
            <person name="Ma J."/>
        </authorList>
    </citation>
    <scope>NUCLEOTIDE SEQUENCE [LARGE SCALE GENOMIC DNA]</scope>
    <source>
        <strain evidence="3">JCM 16956</strain>
    </source>
</reference>
<proteinExistence type="predicted"/>
<dbReference type="RefSeq" id="WP_345278296.1">
    <property type="nucleotide sequence ID" value="NZ_BAABAJ010000001.1"/>
</dbReference>
<name>A0ABP7LA01_9ACTN</name>
<comment type="caution">
    <text evidence="2">The sequence shown here is derived from an EMBL/GenBank/DDBJ whole genome shotgun (WGS) entry which is preliminary data.</text>
</comment>